<reference evidence="1" key="1">
    <citation type="journal article" date="2020" name="mSystems">
        <title>Genome- and Community-Level Interaction Insights into Carbon Utilization and Element Cycling Functions of Hydrothermarchaeota in Hydrothermal Sediment.</title>
        <authorList>
            <person name="Zhou Z."/>
            <person name="Liu Y."/>
            <person name="Xu W."/>
            <person name="Pan J."/>
            <person name="Luo Z.H."/>
            <person name="Li M."/>
        </authorList>
    </citation>
    <scope>NUCLEOTIDE SEQUENCE [LARGE SCALE GENOMIC DNA]</scope>
    <source>
        <strain evidence="1">SpSt-587</strain>
    </source>
</reference>
<gene>
    <name evidence="1" type="ORF">ENT52_06205</name>
</gene>
<evidence type="ECO:0000313" key="1">
    <source>
        <dbReference type="EMBL" id="HGT83302.1"/>
    </source>
</evidence>
<comment type="caution">
    <text evidence="1">The sequence shown here is derived from an EMBL/GenBank/DDBJ whole genome shotgun (WGS) entry which is preliminary data.</text>
</comment>
<dbReference type="EMBL" id="DSYZ01000118">
    <property type="protein sequence ID" value="HGT83302.1"/>
    <property type="molecule type" value="Genomic_DNA"/>
</dbReference>
<proteinExistence type="predicted"/>
<dbReference type="AlphaFoldDB" id="A0A7J3M2P6"/>
<sequence length="201" mass="22488">MKVKLAGSVILLFIAATIVAAVAAQQETKISFFGDLETIEKAVKLDVTFYASGSTVFINSSRYMEPIYYIRVVSPEAYYYNGTIFLNSTSFSLEFPIGWEKMVKLYSNGACFNDGKLTSSHIYVTSASSSASSTKIVPSVLKDCEYCMQVIFYKTTTATGDKKSYTFIEYVFDSCEPESYDFVQLATYGNITQMPMKLVFR</sequence>
<protein>
    <submittedName>
        <fullName evidence="1">Uncharacterized protein</fullName>
    </submittedName>
</protein>
<organism evidence="1">
    <name type="scientific">Archaeoglobus fulgidus</name>
    <dbReference type="NCBI Taxonomy" id="2234"/>
    <lineage>
        <taxon>Archaea</taxon>
        <taxon>Methanobacteriati</taxon>
        <taxon>Methanobacteriota</taxon>
        <taxon>Archaeoglobi</taxon>
        <taxon>Archaeoglobales</taxon>
        <taxon>Archaeoglobaceae</taxon>
        <taxon>Archaeoglobus</taxon>
    </lineage>
</organism>
<name>A0A7J3M2P6_ARCFL</name>
<accession>A0A7J3M2P6</accession>